<accession>A0A7W9YK02</accession>
<reference evidence="9 10" key="1">
    <citation type="submission" date="2020-08" db="EMBL/GenBank/DDBJ databases">
        <title>Sequencing the genomes of 1000 actinobacteria strains.</title>
        <authorList>
            <person name="Klenk H.-P."/>
        </authorList>
    </citation>
    <scope>NUCLEOTIDE SEQUENCE [LARGE SCALE GENOMIC DNA]</scope>
    <source>
        <strain evidence="9 10">DSM 46659</strain>
    </source>
</reference>
<evidence type="ECO:0000256" key="4">
    <source>
        <dbReference type="ARBA" id="ARBA00022690"/>
    </source>
</evidence>
<dbReference type="Gene3D" id="3.30.350.10">
    <property type="entry name" value="Subtilisin inhibitor-like"/>
    <property type="match status" value="1"/>
</dbReference>
<dbReference type="GO" id="GO:0005576">
    <property type="term" value="C:extracellular region"/>
    <property type="evidence" value="ECO:0007669"/>
    <property type="project" value="UniProtKB-SubCell"/>
</dbReference>
<protein>
    <recommendedName>
        <fullName evidence="8">Subtilisin inhibitor domain-containing protein</fullName>
    </recommendedName>
</protein>
<evidence type="ECO:0000256" key="7">
    <source>
        <dbReference type="SAM" id="SignalP"/>
    </source>
</evidence>
<sequence length="137" mass="14317">MRIRHTLAVAGAFALAAPLVTGAAHAAPQGVDGQGADIYHIAVVPGSQSDRGRSLEWEGARSAVLTCNPAGGTHSQARHACEDIDAFGSIAGIPARGEICPLSYDPVTAFAQGAERYAETFPNECVLRDSTRAVFHF</sequence>
<evidence type="ECO:0000259" key="8">
    <source>
        <dbReference type="Pfam" id="PF00720"/>
    </source>
</evidence>
<feature type="domain" description="Subtilisin inhibitor" evidence="8">
    <location>
        <begin position="59"/>
        <end position="114"/>
    </location>
</feature>
<keyword evidence="5" id="KW-0722">Serine protease inhibitor</keyword>
<organism evidence="9 10">
    <name type="scientific">Nocardiopsis mwathae</name>
    <dbReference type="NCBI Taxonomy" id="1472723"/>
    <lineage>
        <taxon>Bacteria</taxon>
        <taxon>Bacillati</taxon>
        <taxon>Actinomycetota</taxon>
        <taxon>Actinomycetes</taxon>
        <taxon>Streptosporangiales</taxon>
        <taxon>Nocardiopsidaceae</taxon>
        <taxon>Nocardiopsis</taxon>
    </lineage>
</organism>
<feature type="chain" id="PRO_5030669106" description="Subtilisin inhibitor domain-containing protein" evidence="7">
    <location>
        <begin position="27"/>
        <end position="137"/>
    </location>
</feature>
<comment type="subcellular location">
    <subcellularLocation>
        <location evidence="1">Secreted</location>
    </subcellularLocation>
</comment>
<gene>
    <name evidence="9" type="ORF">HNR23_003011</name>
</gene>
<dbReference type="InterPro" id="IPR023549">
    <property type="entry name" value="Subtilisin_inhibitor"/>
</dbReference>
<dbReference type="RefSeq" id="WP_184076170.1">
    <property type="nucleotide sequence ID" value="NZ_JACHDS010000001.1"/>
</dbReference>
<comment type="caution">
    <text evidence="9">The sequence shown here is derived from an EMBL/GenBank/DDBJ whole genome shotgun (WGS) entry which is preliminary data.</text>
</comment>
<evidence type="ECO:0000313" key="9">
    <source>
        <dbReference type="EMBL" id="MBB6172951.1"/>
    </source>
</evidence>
<dbReference type="SUPFAM" id="SSF55399">
    <property type="entry name" value="Subtilisin inhibitor"/>
    <property type="match status" value="1"/>
</dbReference>
<keyword evidence="6" id="KW-1015">Disulfide bond</keyword>
<keyword evidence="4" id="KW-0646">Protease inhibitor</keyword>
<evidence type="ECO:0000256" key="1">
    <source>
        <dbReference type="ARBA" id="ARBA00004613"/>
    </source>
</evidence>
<evidence type="ECO:0000256" key="3">
    <source>
        <dbReference type="ARBA" id="ARBA00022525"/>
    </source>
</evidence>
<dbReference type="GO" id="GO:0004867">
    <property type="term" value="F:serine-type endopeptidase inhibitor activity"/>
    <property type="evidence" value="ECO:0007669"/>
    <property type="project" value="UniProtKB-KW"/>
</dbReference>
<feature type="signal peptide" evidence="7">
    <location>
        <begin position="1"/>
        <end position="26"/>
    </location>
</feature>
<evidence type="ECO:0000313" key="10">
    <source>
        <dbReference type="Proteomes" id="UP000546642"/>
    </source>
</evidence>
<dbReference type="InterPro" id="IPR036819">
    <property type="entry name" value="Subtilisin_inhibitor-like_sf"/>
</dbReference>
<evidence type="ECO:0000256" key="5">
    <source>
        <dbReference type="ARBA" id="ARBA00022900"/>
    </source>
</evidence>
<dbReference type="Pfam" id="PF00720">
    <property type="entry name" value="SSI"/>
    <property type="match status" value="1"/>
</dbReference>
<keyword evidence="10" id="KW-1185">Reference proteome</keyword>
<dbReference type="EMBL" id="JACHDS010000001">
    <property type="protein sequence ID" value="MBB6172951.1"/>
    <property type="molecule type" value="Genomic_DNA"/>
</dbReference>
<proteinExistence type="inferred from homology"/>
<evidence type="ECO:0000256" key="2">
    <source>
        <dbReference type="ARBA" id="ARBA00010472"/>
    </source>
</evidence>
<keyword evidence="3" id="KW-0964">Secreted</keyword>
<name>A0A7W9YK02_9ACTN</name>
<dbReference type="AlphaFoldDB" id="A0A7W9YK02"/>
<dbReference type="Proteomes" id="UP000546642">
    <property type="component" value="Unassembled WGS sequence"/>
</dbReference>
<keyword evidence="7" id="KW-0732">Signal</keyword>
<comment type="similarity">
    <text evidence="2">Belongs to the protease inhibitor I16 (SSI) family.</text>
</comment>
<evidence type="ECO:0000256" key="6">
    <source>
        <dbReference type="ARBA" id="ARBA00023157"/>
    </source>
</evidence>